<dbReference type="SUPFAM" id="SSF46626">
    <property type="entry name" value="Cytochrome c"/>
    <property type="match status" value="1"/>
</dbReference>
<dbReference type="KEGG" id="llu:AKJ09_05060"/>
<dbReference type="GO" id="GO:0009055">
    <property type="term" value="F:electron transfer activity"/>
    <property type="evidence" value="ECO:0007669"/>
    <property type="project" value="InterPro"/>
</dbReference>
<organism evidence="2 3">
    <name type="scientific">Labilithrix luteola</name>
    <dbReference type="NCBI Taxonomy" id="1391654"/>
    <lineage>
        <taxon>Bacteria</taxon>
        <taxon>Pseudomonadati</taxon>
        <taxon>Myxococcota</taxon>
        <taxon>Polyangia</taxon>
        <taxon>Polyangiales</taxon>
        <taxon>Labilitrichaceae</taxon>
        <taxon>Labilithrix</taxon>
    </lineage>
</organism>
<dbReference type="AlphaFoldDB" id="A0A0K1PYD5"/>
<feature type="compositionally biased region" description="Low complexity" evidence="1">
    <location>
        <begin position="138"/>
        <end position="154"/>
    </location>
</feature>
<evidence type="ECO:0000313" key="3">
    <source>
        <dbReference type="Proteomes" id="UP000064967"/>
    </source>
</evidence>
<protein>
    <recommendedName>
        <fullName evidence="4">Cytochrome c domain-containing protein</fullName>
    </recommendedName>
</protein>
<dbReference type="GO" id="GO:0020037">
    <property type="term" value="F:heme binding"/>
    <property type="evidence" value="ECO:0007669"/>
    <property type="project" value="InterPro"/>
</dbReference>
<reference evidence="2 3" key="1">
    <citation type="submission" date="2015-08" db="EMBL/GenBank/DDBJ databases">
        <authorList>
            <person name="Babu N.S."/>
            <person name="Beckwith C.J."/>
            <person name="Beseler K.G."/>
            <person name="Brison A."/>
            <person name="Carone J.V."/>
            <person name="Caskin T.P."/>
            <person name="Diamond M."/>
            <person name="Durham M.E."/>
            <person name="Foxe J.M."/>
            <person name="Go M."/>
            <person name="Henderson B.A."/>
            <person name="Jones I.B."/>
            <person name="McGettigan J.A."/>
            <person name="Micheletti S.J."/>
            <person name="Nasrallah M.E."/>
            <person name="Ortiz D."/>
            <person name="Piller C.R."/>
            <person name="Privatt S.R."/>
            <person name="Schneider S.L."/>
            <person name="Sharp S."/>
            <person name="Smith T.C."/>
            <person name="Stanton J.D."/>
            <person name="Ullery H.E."/>
            <person name="Wilson R.J."/>
            <person name="Serrano M.G."/>
            <person name="Buck G."/>
            <person name="Lee V."/>
            <person name="Wang Y."/>
            <person name="Carvalho R."/>
            <person name="Voegtly L."/>
            <person name="Shi R."/>
            <person name="Duckworth R."/>
            <person name="Johnson A."/>
            <person name="Loviza R."/>
            <person name="Walstead R."/>
            <person name="Shah Z."/>
            <person name="Kiflezghi M."/>
            <person name="Wade K."/>
            <person name="Ball S.L."/>
            <person name="Bradley K.W."/>
            <person name="Asai D.J."/>
            <person name="Bowman C.A."/>
            <person name="Russell D.A."/>
            <person name="Pope W.H."/>
            <person name="Jacobs-Sera D."/>
            <person name="Hendrix R.W."/>
            <person name="Hatfull G.F."/>
        </authorList>
    </citation>
    <scope>NUCLEOTIDE SEQUENCE [LARGE SCALE GENOMIC DNA]</scope>
    <source>
        <strain evidence="2 3">DSM 27648</strain>
    </source>
</reference>
<evidence type="ECO:0000313" key="2">
    <source>
        <dbReference type="EMBL" id="AKU98396.1"/>
    </source>
</evidence>
<name>A0A0K1PYD5_9BACT</name>
<feature type="compositionally biased region" description="Basic and acidic residues" evidence="1">
    <location>
        <begin position="125"/>
        <end position="137"/>
    </location>
</feature>
<dbReference type="STRING" id="1391654.AKJ09_05060"/>
<sequence length="154" mass="16267">MIACSTTSGTIPHVEDVDAAGANDADEIPCEPRHVLETVCQQCHSLPTQNGAPFPLVNRSDVLAERSKSVTRELMIAQLESGRMPLRPVTIEDGDREILLDWLRAGAPSVSPRACTTSPNTPDSGRLDSSSDARADADVVVDSGADASSDAPDE</sequence>
<dbReference type="EMBL" id="CP012333">
    <property type="protein sequence ID" value="AKU98396.1"/>
    <property type="molecule type" value="Genomic_DNA"/>
</dbReference>
<dbReference type="InterPro" id="IPR036909">
    <property type="entry name" value="Cyt_c-like_dom_sf"/>
</dbReference>
<dbReference type="Proteomes" id="UP000064967">
    <property type="component" value="Chromosome"/>
</dbReference>
<feature type="region of interest" description="Disordered" evidence="1">
    <location>
        <begin position="109"/>
        <end position="154"/>
    </location>
</feature>
<evidence type="ECO:0008006" key="4">
    <source>
        <dbReference type="Google" id="ProtNLM"/>
    </source>
</evidence>
<evidence type="ECO:0000256" key="1">
    <source>
        <dbReference type="SAM" id="MobiDB-lite"/>
    </source>
</evidence>
<accession>A0A0K1PYD5</accession>
<proteinExistence type="predicted"/>
<gene>
    <name evidence="2" type="ORF">AKJ09_05060</name>
</gene>
<keyword evidence="3" id="KW-1185">Reference proteome</keyword>